<organism evidence="9 10">
    <name type="scientific">Hesseltinella vesiculosa</name>
    <dbReference type="NCBI Taxonomy" id="101127"/>
    <lineage>
        <taxon>Eukaryota</taxon>
        <taxon>Fungi</taxon>
        <taxon>Fungi incertae sedis</taxon>
        <taxon>Mucoromycota</taxon>
        <taxon>Mucoromycotina</taxon>
        <taxon>Mucoromycetes</taxon>
        <taxon>Mucorales</taxon>
        <taxon>Cunninghamellaceae</taxon>
        <taxon>Hesseltinella</taxon>
    </lineage>
</organism>
<gene>
    <name evidence="9" type="ORF">DM01DRAFT_1338092</name>
</gene>
<feature type="compositionally biased region" description="Low complexity" evidence="6">
    <location>
        <begin position="248"/>
        <end position="259"/>
    </location>
</feature>
<evidence type="ECO:0000259" key="8">
    <source>
        <dbReference type="PROSITE" id="PS50850"/>
    </source>
</evidence>
<feature type="transmembrane region" description="Helical" evidence="7">
    <location>
        <begin position="363"/>
        <end position="387"/>
    </location>
</feature>
<dbReference type="EMBL" id="MCGT01000026">
    <property type="protein sequence ID" value="ORX49407.1"/>
    <property type="molecule type" value="Genomic_DNA"/>
</dbReference>
<protein>
    <submittedName>
        <fullName evidence="9">MFS general substrate transporter</fullName>
    </submittedName>
</protein>
<evidence type="ECO:0000256" key="3">
    <source>
        <dbReference type="ARBA" id="ARBA00022692"/>
    </source>
</evidence>
<feature type="transmembrane region" description="Helical" evidence="7">
    <location>
        <begin position="166"/>
        <end position="190"/>
    </location>
</feature>
<dbReference type="GO" id="GO:0022857">
    <property type="term" value="F:transmembrane transporter activity"/>
    <property type="evidence" value="ECO:0007669"/>
    <property type="project" value="InterPro"/>
</dbReference>
<evidence type="ECO:0000313" key="10">
    <source>
        <dbReference type="Proteomes" id="UP000242146"/>
    </source>
</evidence>
<dbReference type="PANTHER" id="PTHR23504">
    <property type="entry name" value="MAJOR FACILITATOR SUPERFAMILY DOMAIN-CONTAINING PROTEIN 10"/>
    <property type="match status" value="1"/>
</dbReference>
<keyword evidence="5 7" id="KW-0472">Membrane</keyword>
<evidence type="ECO:0000256" key="6">
    <source>
        <dbReference type="SAM" id="MobiDB-lite"/>
    </source>
</evidence>
<dbReference type="PROSITE" id="PS50850">
    <property type="entry name" value="MFS"/>
    <property type="match status" value="1"/>
</dbReference>
<comment type="caution">
    <text evidence="9">The sequence shown here is derived from an EMBL/GenBank/DDBJ whole genome shotgun (WGS) entry which is preliminary data.</text>
</comment>
<dbReference type="Pfam" id="PF07690">
    <property type="entry name" value="MFS_1"/>
    <property type="match status" value="1"/>
</dbReference>
<dbReference type="Proteomes" id="UP000242146">
    <property type="component" value="Unassembled WGS sequence"/>
</dbReference>
<feature type="region of interest" description="Disordered" evidence="6">
    <location>
        <begin position="231"/>
        <end position="262"/>
    </location>
</feature>
<keyword evidence="4 7" id="KW-1133">Transmembrane helix</keyword>
<dbReference type="OrthoDB" id="196650at2759"/>
<accession>A0A1X2GAN4</accession>
<dbReference type="GO" id="GO:0016020">
    <property type="term" value="C:membrane"/>
    <property type="evidence" value="ECO:0007669"/>
    <property type="project" value="UniProtKB-SubCell"/>
</dbReference>
<dbReference type="STRING" id="101127.A0A1X2GAN4"/>
<sequence length="457" mass="49791">MTKTVEESKIVRIIFIALLLDLLSFTIILPLFPRLLEFYKSTDTSKDSLLSYFAHCLDEYKQLTGMVSNKRWDTVMLGGFIGSLFSFLQFIVSPILGHASDRFGRRAVLLCTMIGNIVSTCLWCFANTFSWFLTARIIGGLSEGNVQLSIAMISDVTSKERRSKHMALVGIAFAIAFTAGPPLGAWLASIDLTQQAWALPGMYPYSMAALVALLLLLIETIYLFTQLPETSSQPAPSSDSNKSKKNKPSPTATTTKADPGLSQKQNDNLWNLGLVQCMFTFLFSGMEFTLVFLTYDVLSYSHLQQGKLLGFMGIASAMIQGGYVRRKRQQEKTLAVQGMILGTFGLASLALVGLQLGALATSVCLYCGVLCLAFTSGTVVNSLTSLASLQSQQDQGKHLGLFRSFGQLGRALGPLSACTVYWILGPVWTYGIGAMCLSLLAINSVVSLPSSRQIKTD</sequence>
<keyword evidence="2" id="KW-0813">Transport</keyword>
<feature type="transmembrane region" description="Helical" evidence="7">
    <location>
        <begin position="307"/>
        <end position="324"/>
    </location>
</feature>
<feature type="transmembrane region" description="Helical" evidence="7">
    <location>
        <begin position="430"/>
        <end position="448"/>
    </location>
</feature>
<name>A0A1X2GAN4_9FUNG</name>
<comment type="subcellular location">
    <subcellularLocation>
        <location evidence="1">Membrane</location>
        <topology evidence="1">Multi-pass membrane protein</topology>
    </subcellularLocation>
</comment>
<dbReference type="AlphaFoldDB" id="A0A1X2GAN4"/>
<feature type="transmembrane region" description="Helical" evidence="7">
    <location>
        <begin position="269"/>
        <end position="295"/>
    </location>
</feature>
<feature type="transmembrane region" description="Helical" evidence="7">
    <location>
        <begin position="108"/>
        <end position="129"/>
    </location>
</feature>
<feature type="transmembrane region" description="Helical" evidence="7">
    <location>
        <begin position="336"/>
        <end position="357"/>
    </location>
</feature>
<reference evidence="9 10" key="1">
    <citation type="submission" date="2016-07" db="EMBL/GenBank/DDBJ databases">
        <title>Pervasive Adenine N6-methylation of Active Genes in Fungi.</title>
        <authorList>
            <consortium name="DOE Joint Genome Institute"/>
            <person name="Mondo S.J."/>
            <person name="Dannebaum R.O."/>
            <person name="Kuo R.C."/>
            <person name="Labutti K."/>
            <person name="Haridas S."/>
            <person name="Kuo A."/>
            <person name="Salamov A."/>
            <person name="Ahrendt S.R."/>
            <person name="Lipzen A."/>
            <person name="Sullivan W."/>
            <person name="Andreopoulos W.B."/>
            <person name="Clum A."/>
            <person name="Lindquist E."/>
            <person name="Daum C."/>
            <person name="Ramamoorthy G.K."/>
            <person name="Gryganskyi A."/>
            <person name="Culley D."/>
            <person name="Magnuson J.K."/>
            <person name="James T.Y."/>
            <person name="O'Malley M.A."/>
            <person name="Stajich J.E."/>
            <person name="Spatafora J.W."/>
            <person name="Visel A."/>
            <person name="Grigoriev I.V."/>
        </authorList>
    </citation>
    <scope>NUCLEOTIDE SEQUENCE [LARGE SCALE GENOMIC DNA]</scope>
    <source>
        <strain evidence="9 10">NRRL 3301</strain>
    </source>
</reference>
<keyword evidence="10" id="KW-1185">Reference proteome</keyword>
<dbReference type="FunFam" id="1.20.1250.20:FF:000223">
    <property type="entry name" value="Major facilitator superfamily domain-containing protein"/>
    <property type="match status" value="1"/>
</dbReference>
<evidence type="ECO:0000256" key="1">
    <source>
        <dbReference type="ARBA" id="ARBA00004141"/>
    </source>
</evidence>
<feature type="transmembrane region" description="Helical" evidence="7">
    <location>
        <begin position="75"/>
        <end position="96"/>
    </location>
</feature>
<dbReference type="SUPFAM" id="SSF103473">
    <property type="entry name" value="MFS general substrate transporter"/>
    <property type="match status" value="1"/>
</dbReference>
<proteinExistence type="predicted"/>
<dbReference type="Gene3D" id="1.20.1250.20">
    <property type="entry name" value="MFS general substrate transporter like domains"/>
    <property type="match status" value="1"/>
</dbReference>
<keyword evidence="3 7" id="KW-0812">Transmembrane</keyword>
<feature type="domain" description="Major facilitator superfamily (MFS) profile" evidence="8">
    <location>
        <begin position="10"/>
        <end position="452"/>
    </location>
</feature>
<evidence type="ECO:0000256" key="7">
    <source>
        <dbReference type="SAM" id="Phobius"/>
    </source>
</evidence>
<dbReference type="InterPro" id="IPR036259">
    <property type="entry name" value="MFS_trans_sf"/>
</dbReference>
<feature type="transmembrane region" description="Helical" evidence="7">
    <location>
        <begin position="202"/>
        <end position="224"/>
    </location>
</feature>
<dbReference type="PANTHER" id="PTHR23504:SF31">
    <property type="entry name" value="MAJOR FACILITATOR SUPERFAMILY DOMAIN-CONTAINING PROTEIN 10"/>
    <property type="match status" value="1"/>
</dbReference>
<evidence type="ECO:0000256" key="2">
    <source>
        <dbReference type="ARBA" id="ARBA00022448"/>
    </source>
</evidence>
<evidence type="ECO:0000256" key="5">
    <source>
        <dbReference type="ARBA" id="ARBA00023136"/>
    </source>
</evidence>
<evidence type="ECO:0000313" key="9">
    <source>
        <dbReference type="EMBL" id="ORX49407.1"/>
    </source>
</evidence>
<evidence type="ECO:0000256" key="4">
    <source>
        <dbReference type="ARBA" id="ARBA00022989"/>
    </source>
</evidence>
<feature type="transmembrane region" description="Helical" evidence="7">
    <location>
        <begin position="12"/>
        <end position="32"/>
    </location>
</feature>
<dbReference type="InterPro" id="IPR011701">
    <property type="entry name" value="MFS"/>
</dbReference>
<dbReference type="InterPro" id="IPR020846">
    <property type="entry name" value="MFS_dom"/>
</dbReference>